<evidence type="ECO:0000313" key="2">
    <source>
        <dbReference type="Proteomes" id="UP000752696"/>
    </source>
</evidence>
<sequence>YQNSFETHFYLNQNLSTAAATATSRDFQYLTIIKNQIIIN</sequence>
<accession>A0A6V7H3X6</accession>
<dbReference type="AlphaFoldDB" id="A0A6V7H3X6"/>
<comment type="caution">
    <text evidence="1">The sequence shown here is derived from an EMBL/GenBank/DDBJ whole genome shotgun (WGS) entry which is preliminary data.</text>
</comment>
<proteinExistence type="predicted"/>
<organism evidence="1 2">
    <name type="scientific">Heterotrigona itama</name>
    <dbReference type="NCBI Taxonomy" id="395501"/>
    <lineage>
        <taxon>Eukaryota</taxon>
        <taxon>Metazoa</taxon>
        <taxon>Ecdysozoa</taxon>
        <taxon>Arthropoda</taxon>
        <taxon>Hexapoda</taxon>
        <taxon>Insecta</taxon>
        <taxon>Pterygota</taxon>
        <taxon>Neoptera</taxon>
        <taxon>Endopterygota</taxon>
        <taxon>Hymenoptera</taxon>
        <taxon>Apocrita</taxon>
        <taxon>Aculeata</taxon>
        <taxon>Apoidea</taxon>
        <taxon>Anthophila</taxon>
        <taxon>Apidae</taxon>
        <taxon>Heterotrigona</taxon>
    </lineage>
</organism>
<dbReference type="Proteomes" id="UP000752696">
    <property type="component" value="Unassembled WGS sequence"/>
</dbReference>
<feature type="non-terminal residue" evidence="1">
    <location>
        <position position="40"/>
    </location>
</feature>
<evidence type="ECO:0000313" key="1">
    <source>
        <dbReference type="EMBL" id="CAD1474343.1"/>
    </source>
</evidence>
<protein>
    <submittedName>
        <fullName evidence="1">Uncharacterized protein</fullName>
    </submittedName>
</protein>
<keyword evidence="2" id="KW-1185">Reference proteome</keyword>
<dbReference type="EMBL" id="CAJDYZ010007487">
    <property type="protein sequence ID" value="CAD1474343.1"/>
    <property type="molecule type" value="Genomic_DNA"/>
</dbReference>
<feature type="non-terminal residue" evidence="1">
    <location>
        <position position="1"/>
    </location>
</feature>
<gene>
    <name evidence="1" type="ORF">MHI_LOCUS461945</name>
</gene>
<name>A0A6V7H3X6_9HYME</name>
<reference evidence="1" key="1">
    <citation type="submission" date="2020-07" db="EMBL/GenBank/DDBJ databases">
        <authorList>
            <person name="Nazaruddin N."/>
        </authorList>
    </citation>
    <scope>NUCLEOTIDE SEQUENCE</scope>
</reference>